<dbReference type="GO" id="GO:0032265">
    <property type="term" value="P:XMP salvage"/>
    <property type="evidence" value="ECO:0007669"/>
    <property type="project" value="TreeGrafter"/>
</dbReference>
<dbReference type="RefSeq" id="XP_062879340.1">
    <property type="nucleotide sequence ID" value="XM_063023270.1"/>
</dbReference>
<dbReference type="Proteomes" id="UP001338582">
    <property type="component" value="Chromosome 5"/>
</dbReference>
<dbReference type="PANTHER" id="PTHR43363">
    <property type="entry name" value="HYPOXANTHINE PHOSPHORIBOSYLTRANSFERASE"/>
    <property type="match status" value="1"/>
</dbReference>
<dbReference type="CDD" id="cd06223">
    <property type="entry name" value="PRTases_typeI"/>
    <property type="match status" value="1"/>
</dbReference>
<keyword evidence="5" id="KW-1185">Reference proteome</keyword>
<dbReference type="Gene3D" id="3.40.50.2020">
    <property type="match status" value="1"/>
</dbReference>
<proteinExistence type="predicted"/>
<evidence type="ECO:0000313" key="5">
    <source>
        <dbReference type="Proteomes" id="UP001338582"/>
    </source>
</evidence>
<dbReference type="FunFam" id="3.40.50.2020:FF:000033">
    <property type="entry name" value="Xanthine phosphoribosyltransferase 1"/>
    <property type="match status" value="1"/>
</dbReference>
<evidence type="ECO:0000256" key="1">
    <source>
        <dbReference type="ARBA" id="ARBA00022676"/>
    </source>
</evidence>
<evidence type="ECO:0000313" key="4">
    <source>
        <dbReference type="EMBL" id="WPK26961.1"/>
    </source>
</evidence>
<dbReference type="SUPFAM" id="SSF53271">
    <property type="entry name" value="PRTase-like"/>
    <property type="match status" value="1"/>
</dbReference>
<dbReference type="PANTHER" id="PTHR43363:SF1">
    <property type="entry name" value="HYPOXANTHINE-GUANINE PHOSPHORIBOSYLTRANSFERASE"/>
    <property type="match status" value="1"/>
</dbReference>
<protein>
    <recommendedName>
        <fullName evidence="3">Phosphoribosyltransferase domain-containing protein</fullName>
    </recommendedName>
</protein>
<feature type="domain" description="Phosphoribosyltransferase" evidence="3">
    <location>
        <begin position="67"/>
        <end position="185"/>
    </location>
</feature>
<dbReference type="Pfam" id="PF00156">
    <property type="entry name" value="Pribosyltran"/>
    <property type="match status" value="1"/>
</dbReference>
<evidence type="ECO:0000256" key="2">
    <source>
        <dbReference type="ARBA" id="ARBA00022679"/>
    </source>
</evidence>
<organism evidence="4 5">
    <name type="scientific">Australozyma saopauloensis</name>
    <dbReference type="NCBI Taxonomy" id="291208"/>
    <lineage>
        <taxon>Eukaryota</taxon>
        <taxon>Fungi</taxon>
        <taxon>Dikarya</taxon>
        <taxon>Ascomycota</taxon>
        <taxon>Saccharomycotina</taxon>
        <taxon>Pichiomycetes</taxon>
        <taxon>Metschnikowiaceae</taxon>
        <taxon>Australozyma</taxon>
    </lineage>
</organism>
<reference evidence="4 5" key="1">
    <citation type="submission" date="2023-10" db="EMBL/GenBank/DDBJ databases">
        <title>Draft Genome Sequence of Candida saopaulonensis from a very Premature Infant with Sepsis.</title>
        <authorList>
            <person name="Ning Y."/>
            <person name="Dai R."/>
            <person name="Xiao M."/>
            <person name="Xu Y."/>
            <person name="Yan Q."/>
            <person name="Zhang L."/>
        </authorList>
    </citation>
    <scope>NUCLEOTIDE SEQUENCE [LARGE SCALE GENOMIC DNA]</scope>
    <source>
        <strain evidence="4 5">19XY460</strain>
    </source>
</reference>
<dbReference type="GO" id="GO:0032264">
    <property type="term" value="P:IMP salvage"/>
    <property type="evidence" value="ECO:0007669"/>
    <property type="project" value="TreeGrafter"/>
</dbReference>
<dbReference type="AlphaFoldDB" id="A0AAX4HF23"/>
<accession>A0AAX4HF23</accession>
<name>A0AAX4HF23_9ASCO</name>
<dbReference type="InterPro" id="IPR000836">
    <property type="entry name" value="PRTase_dom"/>
</dbReference>
<dbReference type="GeneID" id="88175393"/>
<keyword evidence="2" id="KW-0808">Transferase</keyword>
<gene>
    <name evidence="4" type="ORF">PUMCH_004332</name>
</gene>
<dbReference type="GO" id="GO:0004422">
    <property type="term" value="F:hypoxanthine phosphoribosyltransferase activity"/>
    <property type="evidence" value="ECO:0007669"/>
    <property type="project" value="UniProtKB-ARBA"/>
</dbReference>
<dbReference type="InterPro" id="IPR029057">
    <property type="entry name" value="PRTase-like"/>
</dbReference>
<keyword evidence="1" id="KW-0328">Glycosyltransferase</keyword>
<dbReference type="EMBL" id="CP138898">
    <property type="protein sequence ID" value="WPK26961.1"/>
    <property type="molecule type" value="Genomic_DNA"/>
</dbReference>
<dbReference type="GO" id="GO:0032263">
    <property type="term" value="P:GMP salvage"/>
    <property type="evidence" value="ECO:0007669"/>
    <property type="project" value="TreeGrafter"/>
</dbReference>
<evidence type="ECO:0000259" key="3">
    <source>
        <dbReference type="Pfam" id="PF00156"/>
    </source>
</evidence>
<dbReference type="KEGG" id="asau:88175393"/>
<sequence length="261" mass="29517">MSRAHPVRPAITHPQRHLCSVLHITLEIVGSWICYHQLRPPLPHQTPPKMDSEDVEASKMFITYNNIHQLCQETSAKIKEFKPDLIIAIGGGGFIPARMLRTFLKEPGQPNIRIMAVILSLYEDVSTVGSQVEVVGTQVVRTQWIDYAQSKIDLVNKNVLIIDEVDDTRTTLHYAVSELKKDVAEQAAAQGADPNSTKFGIFVLHDKVKEKRALLPEDIMKDLYFAARTVPDCWIAYPWESTDIVYHTKKAMEQGNDTFLP</sequence>
<dbReference type="GO" id="GO:0005737">
    <property type="term" value="C:cytoplasm"/>
    <property type="evidence" value="ECO:0007669"/>
    <property type="project" value="TreeGrafter"/>
</dbReference>
<dbReference type="GO" id="GO:0046100">
    <property type="term" value="P:hypoxanthine metabolic process"/>
    <property type="evidence" value="ECO:0007669"/>
    <property type="project" value="TreeGrafter"/>
</dbReference>